<dbReference type="InterPro" id="IPR011113">
    <property type="entry name" value="Rho_RNA-bd"/>
</dbReference>
<feature type="binding site" evidence="9">
    <location>
        <begin position="455"/>
        <end position="460"/>
    </location>
    <ligand>
        <name>ATP</name>
        <dbReference type="ChEBI" id="CHEBI:30616"/>
    </ligand>
</feature>
<dbReference type="Pfam" id="PF00006">
    <property type="entry name" value="ATP-synt_ab"/>
    <property type="match status" value="1"/>
</dbReference>
<dbReference type="Gene3D" id="3.40.50.300">
    <property type="entry name" value="P-loop containing nucleotide triphosphate hydrolases"/>
    <property type="match status" value="1"/>
</dbReference>
<accession>A0ABV3K8C9</accession>
<dbReference type="InterPro" id="IPR000194">
    <property type="entry name" value="ATPase_F1/V1/A1_a/bsu_nucl-bd"/>
</dbReference>
<dbReference type="InterPro" id="IPR003593">
    <property type="entry name" value="AAA+_ATPase"/>
</dbReference>
<feature type="compositionally biased region" description="Basic and acidic residues" evidence="12">
    <location>
        <begin position="140"/>
        <end position="160"/>
    </location>
</feature>
<feature type="compositionally biased region" description="Low complexity" evidence="12">
    <location>
        <begin position="94"/>
        <end position="104"/>
    </location>
</feature>
<proteinExistence type="inferred from homology"/>
<dbReference type="SMART" id="SM00382">
    <property type="entry name" value="AAA"/>
    <property type="match status" value="1"/>
</dbReference>
<dbReference type="InterPro" id="IPR004665">
    <property type="entry name" value="Term_rho"/>
</dbReference>
<dbReference type="PANTHER" id="PTHR46425:SF1">
    <property type="entry name" value="TRANSCRIPTION TERMINATION FACTOR RHO"/>
    <property type="match status" value="1"/>
</dbReference>
<dbReference type="SUPFAM" id="SSF50249">
    <property type="entry name" value="Nucleic acid-binding proteins"/>
    <property type="match status" value="1"/>
</dbReference>
<sequence>MTESTAPEQGTETSQAQSTGLSGLKLAQLQALAAQLGITGARRMRKSLLVEAIEAHQRGGAVAARDKAVEEKIEQTARQASRRHKDTDGDDAAKAGTAEGTSQSGSGGTEDTRSSDASSVEGEDGESNGKRQNGSRRSRREAGSAERQNEQSSQEEKSENQKNGSSDSGEEIKDGSGRGGRNQRSRGNRGEKSSPQENSGAKDEKSQDAKRDEKSDGGRGRGNQKDSKDGGQDRNDRGNQRDSKDSGDGGQEGSNRNERRNRNNNGGNDGENGSRRNRRNRNRNDRDNRGDRNDRNERRNRRNRNNGPDVDDVEITEDDVLLPVAGILDVLDNYAFVRTSGYLPGPSDVYVSLSQVKKNNLRKGDAIVGAIRAPREGEQHNNSRQKFSALVQLTTVNGRKPEENSERVEFNKLVPLYPQERLRLETDPKKIGPRVVDLVAPIGKGQRGLIVSPPKAGKTLMLQSIANAITTNNPEVHLMMVLVDERPEEVTDMQRTVKGEVIASTFDRPADDHTTVAELAIERAKRLVEMGMDVVVLLDSMTRLGRAYNLSAPASGRILSGGVDSAALYPPKKFFGAARNIENGGSLTILATALVETGSKMDEVIFEEFKGTGNMELRLSRQLADRRIFPAVDVNSSGTRREENLLSSEEIKIMWRLRRVLSGLEQQQALELLTSKLRDTQSNAEFLLQVQKTTLAGH</sequence>
<keyword evidence="2 9" id="KW-0547">Nucleotide-binding</keyword>
<evidence type="ECO:0000256" key="7">
    <source>
        <dbReference type="ARBA" id="ARBA00023015"/>
    </source>
</evidence>
<evidence type="ECO:0000256" key="6">
    <source>
        <dbReference type="ARBA" id="ARBA00022884"/>
    </source>
</evidence>
<dbReference type="PROSITE" id="PS51856">
    <property type="entry name" value="RHO_RNA_BD"/>
    <property type="match status" value="1"/>
</dbReference>
<dbReference type="NCBIfam" id="NF006886">
    <property type="entry name" value="PRK09376.1"/>
    <property type="match status" value="1"/>
</dbReference>
<comment type="similarity">
    <text evidence="9 11">Belongs to the Rho family.</text>
</comment>
<feature type="compositionally biased region" description="Basic and acidic residues" evidence="12">
    <location>
        <begin position="188"/>
        <end position="247"/>
    </location>
</feature>
<name>A0ABV3K8C9_9MICC</name>
<keyword evidence="3 9" id="KW-0378">Hydrolase</keyword>
<dbReference type="Pfam" id="PF07498">
    <property type="entry name" value="Rho_N"/>
    <property type="match status" value="1"/>
</dbReference>
<dbReference type="EMBL" id="JBFBLL010000001">
    <property type="protein sequence ID" value="MEV8156657.1"/>
    <property type="molecule type" value="Genomic_DNA"/>
</dbReference>
<evidence type="ECO:0000256" key="11">
    <source>
        <dbReference type="PROSITE-ProRule" id="PRU01203"/>
    </source>
</evidence>
<keyword evidence="8 9" id="KW-0804">Transcription</keyword>
<evidence type="ECO:0000256" key="9">
    <source>
        <dbReference type="HAMAP-Rule" id="MF_01884"/>
    </source>
</evidence>
<feature type="compositionally biased region" description="Basic and acidic residues" evidence="12">
    <location>
        <begin position="64"/>
        <end position="75"/>
    </location>
</feature>
<comment type="caution">
    <text evidence="14">The sequence shown here is derived from an EMBL/GenBank/DDBJ whole genome shotgun (WGS) entry which is preliminary data.</text>
</comment>
<dbReference type="RefSeq" id="WP_144942468.1">
    <property type="nucleotide sequence ID" value="NZ_JBFBLL010000001.1"/>
</dbReference>
<protein>
    <recommendedName>
        <fullName evidence="9 10">Transcription termination factor Rho</fullName>
        <ecNumber evidence="9 10">3.6.4.-</ecNumber>
    </recommendedName>
    <alternativeName>
        <fullName evidence="9">ATP-dependent helicase Rho</fullName>
    </alternativeName>
</protein>
<keyword evidence="5 9" id="KW-0067">ATP-binding</keyword>
<evidence type="ECO:0000256" key="1">
    <source>
        <dbReference type="ARBA" id="ARBA00022472"/>
    </source>
</evidence>
<dbReference type="Gene3D" id="2.40.50.140">
    <property type="entry name" value="Nucleic acid-binding proteins"/>
    <property type="match status" value="1"/>
</dbReference>
<evidence type="ECO:0000256" key="8">
    <source>
        <dbReference type="ARBA" id="ARBA00023163"/>
    </source>
</evidence>
<comment type="subunit">
    <text evidence="9">Homohexamer. The homohexamer assembles into an open ring structure.</text>
</comment>
<feature type="binding site" evidence="9">
    <location>
        <position position="486"/>
    </location>
    <ligand>
        <name>ATP</name>
        <dbReference type="ChEBI" id="CHEBI:30616"/>
    </ligand>
</feature>
<evidence type="ECO:0000313" key="14">
    <source>
        <dbReference type="EMBL" id="MEV8156657.1"/>
    </source>
</evidence>
<keyword evidence="7 9" id="KW-0805">Transcription regulation</keyword>
<comment type="function">
    <text evidence="9">Facilitates transcription termination by a mechanism that involves Rho binding to the nascent RNA, activation of Rho's RNA-dependent ATPase activity, and release of the mRNA from the DNA template.</text>
</comment>
<evidence type="ECO:0000256" key="10">
    <source>
        <dbReference type="NCBIfam" id="TIGR00767"/>
    </source>
</evidence>
<dbReference type="NCBIfam" id="TIGR00767">
    <property type="entry name" value="rho"/>
    <property type="match status" value="1"/>
</dbReference>
<dbReference type="Pfam" id="PF07497">
    <property type="entry name" value="Rho_RNA_bind"/>
    <property type="match status" value="1"/>
</dbReference>
<dbReference type="InterPro" id="IPR027417">
    <property type="entry name" value="P-loop_NTPase"/>
</dbReference>
<dbReference type="InterPro" id="IPR011112">
    <property type="entry name" value="Rho-like_N"/>
</dbReference>
<reference evidence="14 15" key="1">
    <citation type="submission" date="2024-06" db="EMBL/GenBank/DDBJ databases">
        <title>The Natural Products Discovery Center: Release of the First 8490 Sequenced Strains for Exploring Actinobacteria Biosynthetic Diversity.</title>
        <authorList>
            <person name="Kalkreuter E."/>
            <person name="Kautsar S.A."/>
            <person name="Yang D."/>
            <person name="Bader C.D."/>
            <person name="Teijaro C.N."/>
            <person name="Fluegel L."/>
            <person name="Davis C.M."/>
            <person name="Simpson J.R."/>
            <person name="Lauterbach L."/>
            <person name="Steele A.D."/>
            <person name="Gui C."/>
            <person name="Meng S."/>
            <person name="Li G."/>
            <person name="Viehrig K."/>
            <person name="Ye F."/>
            <person name="Su P."/>
            <person name="Kiefer A.F."/>
            <person name="Nichols A."/>
            <person name="Cepeda A.J."/>
            <person name="Yan W."/>
            <person name="Fan B."/>
            <person name="Jiang Y."/>
            <person name="Adhikari A."/>
            <person name="Zheng C.-J."/>
            <person name="Schuster L."/>
            <person name="Cowan T.M."/>
            <person name="Smanski M.J."/>
            <person name="Chevrette M.G."/>
            <person name="De Carvalho L.P.S."/>
            <person name="Shen B."/>
        </authorList>
    </citation>
    <scope>NUCLEOTIDE SEQUENCE [LARGE SCALE GENOMIC DNA]</scope>
    <source>
        <strain evidence="14 15">NPDC079179</strain>
    </source>
</reference>
<dbReference type="EC" id="3.6.4.-" evidence="9 10"/>
<feature type="domain" description="Rho RNA-BD" evidence="13">
    <location>
        <begin position="321"/>
        <end position="400"/>
    </location>
</feature>
<evidence type="ECO:0000256" key="2">
    <source>
        <dbReference type="ARBA" id="ARBA00022741"/>
    </source>
</evidence>
<feature type="compositionally biased region" description="Basic and acidic residues" evidence="12">
    <location>
        <begin position="282"/>
        <end position="297"/>
    </location>
</feature>
<evidence type="ECO:0000256" key="12">
    <source>
        <dbReference type="SAM" id="MobiDB-lite"/>
    </source>
</evidence>
<evidence type="ECO:0000256" key="5">
    <source>
        <dbReference type="ARBA" id="ARBA00022840"/>
    </source>
</evidence>
<evidence type="ECO:0000259" key="13">
    <source>
        <dbReference type="PROSITE" id="PS51856"/>
    </source>
</evidence>
<dbReference type="InterPro" id="IPR012340">
    <property type="entry name" value="NA-bd_OB-fold"/>
</dbReference>
<dbReference type="HAMAP" id="MF_01884">
    <property type="entry name" value="Rho"/>
    <property type="match status" value="1"/>
</dbReference>
<keyword evidence="15" id="KW-1185">Reference proteome</keyword>
<dbReference type="InterPro" id="IPR011129">
    <property type="entry name" value="CSD"/>
</dbReference>
<evidence type="ECO:0000313" key="15">
    <source>
        <dbReference type="Proteomes" id="UP001553031"/>
    </source>
</evidence>
<dbReference type="InterPro" id="IPR041703">
    <property type="entry name" value="Rho_factor_ATP-bd"/>
</dbReference>
<dbReference type="SMART" id="SM00959">
    <property type="entry name" value="Rho_N"/>
    <property type="match status" value="1"/>
</dbReference>
<feature type="binding site" evidence="9">
    <location>
        <begin position="443"/>
        <end position="448"/>
    </location>
    <ligand>
        <name>ATP</name>
        <dbReference type="ChEBI" id="CHEBI:30616"/>
    </ligand>
</feature>
<evidence type="ECO:0000256" key="3">
    <source>
        <dbReference type="ARBA" id="ARBA00022801"/>
    </source>
</evidence>
<dbReference type="SMART" id="SM00357">
    <property type="entry name" value="CSP"/>
    <property type="match status" value="1"/>
</dbReference>
<keyword evidence="1 9" id="KW-0806">Transcription termination</keyword>
<keyword evidence="6 9" id="KW-0694">RNA-binding</keyword>
<gene>
    <name evidence="9 14" type="primary">rho</name>
    <name evidence="14" type="ORF">AB0O96_00365</name>
</gene>
<dbReference type="SUPFAM" id="SSF52540">
    <property type="entry name" value="P-loop containing nucleoside triphosphate hydrolases"/>
    <property type="match status" value="1"/>
</dbReference>
<feature type="region of interest" description="Disordered" evidence="12">
    <location>
        <begin position="56"/>
        <end position="312"/>
    </location>
</feature>
<comment type="caution">
    <text evidence="9">Lacks conserved residue(s) required for the propagation of feature annotation.</text>
</comment>
<organism evidence="14 15">
    <name type="scientific">Kocuria salsicia</name>
    <dbReference type="NCBI Taxonomy" id="664639"/>
    <lineage>
        <taxon>Bacteria</taxon>
        <taxon>Bacillati</taxon>
        <taxon>Actinomycetota</taxon>
        <taxon>Actinomycetes</taxon>
        <taxon>Micrococcales</taxon>
        <taxon>Micrococcaceae</taxon>
        <taxon>Kocuria</taxon>
    </lineage>
</organism>
<dbReference type="CDD" id="cd01128">
    <property type="entry name" value="rho_factor_C"/>
    <property type="match status" value="1"/>
</dbReference>
<evidence type="ECO:0000256" key="4">
    <source>
        <dbReference type="ARBA" id="ARBA00022806"/>
    </source>
</evidence>
<feature type="region of interest" description="Disordered" evidence="12">
    <location>
        <begin position="1"/>
        <end position="21"/>
    </location>
</feature>
<keyword evidence="4 9" id="KW-0347">Helicase</keyword>
<dbReference type="PANTHER" id="PTHR46425">
    <property type="entry name" value="TRANSCRIPTION TERMINATION FACTOR RHO"/>
    <property type="match status" value="1"/>
</dbReference>
<dbReference type="Proteomes" id="UP001553031">
    <property type="component" value="Unassembled WGS sequence"/>
</dbReference>